<reference evidence="2" key="1">
    <citation type="submission" date="2013-12" db="EMBL/GenBank/DDBJ databases">
        <authorList>
            <person name="Linke B."/>
        </authorList>
    </citation>
    <scope>NUCLEOTIDE SEQUENCE [LARGE SCALE GENOMIC DNA]</scope>
    <source>
        <strain evidence="2">CRIB-18</strain>
    </source>
</reference>
<organism evidence="2 3">
    <name type="scientific">Candidatus Criblamydia sequanensis CRIB-18</name>
    <dbReference type="NCBI Taxonomy" id="1437425"/>
    <lineage>
        <taxon>Bacteria</taxon>
        <taxon>Pseudomonadati</taxon>
        <taxon>Chlamydiota</taxon>
        <taxon>Chlamydiia</taxon>
        <taxon>Parachlamydiales</taxon>
        <taxon>Candidatus Criblamydiaceae</taxon>
        <taxon>Candidatus Criblamydia</taxon>
    </lineage>
</organism>
<evidence type="ECO:0000313" key="2">
    <source>
        <dbReference type="EMBL" id="CDR35114.1"/>
    </source>
</evidence>
<reference evidence="2" key="2">
    <citation type="submission" date="2014-09" db="EMBL/GenBank/DDBJ databases">
        <title>Criblamydia sequanensis harbors a mega-plasmid encoding arsenite resistance.</title>
        <authorList>
            <person name="Bertelli C."/>
            <person name="Goesmann A."/>
            <person name="Greub G."/>
        </authorList>
    </citation>
    <scope>NUCLEOTIDE SEQUENCE [LARGE SCALE GENOMIC DNA]</scope>
    <source>
        <strain evidence="2">CRIB-18</strain>
    </source>
</reference>
<dbReference type="EMBL" id="CCEJ010000013">
    <property type="protein sequence ID" value="CDR35114.1"/>
    <property type="molecule type" value="Genomic_DNA"/>
</dbReference>
<dbReference type="STRING" id="1437425.CSEC_2308"/>
<accession>A0A090E3E7</accession>
<dbReference type="Proteomes" id="UP000031552">
    <property type="component" value="Unassembled WGS sequence"/>
</dbReference>
<name>A0A090E3E7_9BACT</name>
<keyword evidence="3" id="KW-1185">Reference proteome</keyword>
<protein>
    <submittedName>
        <fullName evidence="2">Conserved putative secreted protein</fullName>
    </submittedName>
</protein>
<feature type="chain" id="PRO_5001854536" evidence="1">
    <location>
        <begin position="24"/>
        <end position="100"/>
    </location>
</feature>
<proteinExistence type="predicted"/>
<keyword evidence="1" id="KW-0732">Signal</keyword>
<feature type="signal peptide" evidence="1">
    <location>
        <begin position="1"/>
        <end position="23"/>
    </location>
</feature>
<comment type="caution">
    <text evidence="2">The sequence shown here is derived from an EMBL/GenBank/DDBJ whole genome shotgun (WGS) entry which is preliminary data.</text>
</comment>
<evidence type="ECO:0000256" key="1">
    <source>
        <dbReference type="SAM" id="SignalP"/>
    </source>
</evidence>
<dbReference type="AlphaFoldDB" id="A0A090E3E7"/>
<dbReference type="RefSeq" id="WP_041018665.1">
    <property type="nucleotide sequence ID" value="NZ_CCEJ010000013.1"/>
</dbReference>
<evidence type="ECO:0000313" key="3">
    <source>
        <dbReference type="Proteomes" id="UP000031552"/>
    </source>
</evidence>
<sequence>MVKGIAFFSTFVFLLLSSIQANSYERTSCDAGRCCSCTQNYYRKGIPYGAYKHRYYYPCCSVFVNSRVFALPDDDDEVDWAGRRDDDFVDALTKPYYRVK</sequence>
<gene>
    <name evidence="2" type="ORF">CSEC_2308</name>
</gene>